<organism evidence="1">
    <name type="scientific">bioreactor metagenome</name>
    <dbReference type="NCBI Taxonomy" id="1076179"/>
    <lineage>
        <taxon>unclassified sequences</taxon>
        <taxon>metagenomes</taxon>
        <taxon>ecological metagenomes</taxon>
    </lineage>
</organism>
<evidence type="ECO:0008006" key="2">
    <source>
        <dbReference type="Google" id="ProtNLM"/>
    </source>
</evidence>
<protein>
    <recommendedName>
        <fullName evidence="2">FAD/NAD(P)-binding domain-containing protein</fullName>
    </recommendedName>
</protein>
<sequence length="46" mass="4377">MATGLPGVFAAGDCTGGPLQVSKAAGEGLVAGQSAAAYVDALARKQ</sequence>
<gene>
    <name evidence="1" type="ORF">SDC9_169070</name>
</gene>
<dbReference type="InterPro" id="IPR036188">
    <property type="entry name" value="FAD/NAD-bd_sf"/>
</dbReference>
<evidence type="ECO:0000313" key="1">
    <source>
        <dbReference type="EMBL" id="MPN21690.1"/>
    </source>
</evidence>
<dbReference type="EMBL" id="VSSQ01069719">
    <property type="protein sequence ID" value="MPN21690.1"/>
    <property type="molecule type" value="Genomic_DNA"/>
</dbReference>
<dbReference type="AlphaFoldDB" id="A0A645G6U9"/>
<reference evidence="1" key="1">
    <citation type="submission" date="2019-08" db="EMBL/GenBank/DDBJ databases">
        <authorList>
            <person name="Kucharzyk K."/>
            <person name="Murdoch R.W."/>
            <person name="Higgins S."/>
            <person name="Loffler F."/>
        </authorList>
    </citation>
    <scope>NUCLEOTIDE SEQUENCE</scope>
</reference>
<dbReference type="SUPFAM" id="SSF51905">
    <property type="entry name" value="FAD/NAD(P)-binding domain"/>
    <property type="match status" value="1"/>
</dbReference>
<dbReference type="Gene3D" id="3.50.50.60">
    <property type="entry name" value="FAD/NAD(P)-binding domain"/>
    <property type="match status" value="1"/>
</dbReference>
<proteinExistence type="predicted"/>
<name>A0A645G6U9_9ZZZZ</name>
<comment type="caution">
    <text evidence="1">The sequence shown here is derived from an EMBL/GenBank/DDBJ whole genome shotgun (WGS) entry which is preliminary data.</text>
</comment>
<accession>A0A645G6U9</accession>